<dbReference type="Gene3D" id="3.30.565.10">
    <property type="entry name" value="Histidine kinase-like ATPase, C-terminal domain"/>
    <property type="match status" value="1"/>
</dbReference>
<dbReference type="Gene3D" id="3.30.450.40">
    <property type="match status" value="1"/>
</dbReference>
<keyword evidence="6" id="KW-1185">Reference proteome</keyword>
<evidence type="ECO:0000259" key="4">
    <source>
        <dbReference type="PROSITE" id="PS50109"/>
    </source>
</evidence>
<dbReference type="InterPro" id="IPR036890">
    <property type="entry name" value="HATPase_C_sf"/>
</dbReference>
<dbReference type="SUPFAM" id="SSF55874">
    <property type="entry name" value="ATPase domain of HSP90 chaperone/DNA topoisomerase II/histidine kinase"/>
    <property type="match status" value="1"/>
</dbReference>
<gene>
    <name evidence="5" type="ORF">DFR39_10961</name>
</gene>
<dbReference type="Pfam" id="PF13492">
    <property type="entry name" value="GAF_3"/>
    <property type="match status" value="1"/>
</dbReference>
<dbReference type="SMART" id="SM00387">
    <property type="entry name" value="HATPase_c"/>
    <property type="match status" value="1"/>
</dbReference>
<dbReference type="PROSITE" id="PS50109">
    <property type="entry name" value="HIS_KIN"/>
    <property type="match status" value="1"/>
</dbReference>
<reference evidence="5 6" key="1">
    <citation type="submission" date="2019-03" db="EMBL/GenBank/DDBJ databases">
        <title>Genomic Encyclopedia of Type Strains, Phase IV (KMG-IV): sequencing the most valuable type-strain genomes for metagenomic binning, comparative biology and taxonomic classification.</title>
        <authorList>
            <person name="Goeker M."/>
        </authorList>
    </citation>
    <scope>NUCLEOTIDE SEQUENCE [LARGE SCALE GENOMIC DNA]</scope>
    <source>
        <strain evidence="5 6">DSM 25082</strain>
    </source>
</reference>
<name>A0A4R6MW40_9BURK</name>
<dbReference type="SUPFAM" id="SSF47384">
    <property type="entry name" value="Homodimeric domain of signal transducing histidine kinase"/>
    <property type="match status" value="1"/>
</dbReference>
<evidence type="ECO:0000313" key="5">
    <source>
        <dbReference type="EMBL" id="TDP06388.1"/>
    </source>
</evidence>
<dbReference type="InterPro" id="IPR003661">
    <property type="entry name" value="HisK_dim/P_dom"/>
</dbReference>
<sequence>MTLVLAELSLLDMHLDPARSLLQEAGALFETLQDWQGQADVQWLKHYEAADRGDGDALREALRSAILLAERACDDQRLLLLKMTLARSELFRDQAQANASWDHCLPRTTQGLRPACAAALADFRGLQCGLSADFAPAAQWLIEAFRLSMESGQLRRAMSVASNLGYTYTSMSDYPRAVEWLQQGLGLARQARWPGALSLALAQTGDAMRRIGQLSAARDLLLECQSLLIEHPHNRSALLALKYLAEVELDLEQNDRALENFTRLAECALCVDSKDLHTDAALGRARALLRAGRLDEARAAGLHAREVAQQQRERSTLVDVLWTLAKIDQAVGSSASELLTWTDAALSQAEALSGYRPPPALLEMAAALHAQTGDFSQAYVLSQRASELRQQVFTEESGKQAALLHVQHQVEKARAEQEHLRQLAQSEAERAAALQSLHSVLLRLGDCGKEITSQLSTERVLQLLQGHVRDLLQAEQLTVYLLDECGEQLCCAFGQSDVGDTPGPIAVADVEHECARVLSGRAVLLMGEGTQTEPGRGQCMVAPLQLADRELGVMRVVGTTPGCFGEHEQLIFRNLCAYTAVALDNARAYEQLGELQRQVAAQEKMASIGQLAAGVAHEINNPIGFVNSNLGSLARDVRDLLDLLQLYRQAGPLVEGGAGARAQALAQSMDLDYLSEDMPRMIAESIEGLQRVKRIVQDLKNFSRVDAAEWVYADLNECVESTLNMLTHEIKFKAVVHKGLARLPPVYCLAAQINQVLMNLLVNASQAIESAGQISIRSWQESDWACIAIRDNGCGMSEQVMARIFEPFFTTKPVGKGTGLGLSLSYSIVKKHRGRLEVESTPGQGSCFTLRLPLSGLEEAQQSS</sequence>
<dbReference type="Gene3D" id="1.10.287.130">
    <property type="match status" value="1"/>
</dbReference>
<dbReference type="PRINTS" id="PR00344">
    <property type="entry name" value="BCTRLSENSOR"/>
</dbReference>
<keyword evidence="3" id="KW-0597">Phosphoprotein</keyword>
<dbReference type="InterPro" id="IPR036097">
    <property type="entry name" value="HisK_dim/P_sf"/>
</dbReference>
<dbReference type="SUPFAM" id="SSF48452">
    <property type="entry name" value="TPR-like"/>
    <property type="match status" value="2"/>
</dbReference>
<evidence type="ECO:0000256" key="1">
    <source>
        <dbReference type="ARBA" id="ARBA00000085"/>
    </source>
</evidence>
<dbReference type="GO" id="GO:0000155">
    <property type="term" value="F:phosphorelay sensor kinase activity"/>
    <property type="evidence" value="ECO:0007669"/>
    <property type="project" value="InterPro"/>
</dbReference>
<organism evidence="5 6">
    <name type="scientific">Roseateles asaccharophilus</name>
    <dbReference type="NCBI Taxonomy" id="582607"/>
    <lineage>
        <taxon>Bacteria</taxon>
        <taxon>Pseudomonadati</taxon>
        <taxon>Pseudomonadota</taxon>
        <taxon>Betaproteobacteria</taxon>
        <taxon>Burkholderiales</taxon>
        <taxon>Sphaerotilaceae</taxon>
        <taxon>Roseateles</taxon>
    </lineage>
</organism>
<dbReference type="InterPro" id="IPR003594">
    <property type="entry name" value="HATPase_dom"/>
</dbReference>
<dbReference type="InterPro" id="IPR003018">
    <property type="entry name" value="GAF"/>
</dbReference>
<dbReference type="InterPro" id="IPR011990">
    <property type="entry name" value="TPR-like_helical_dom_sf"/>
</dbReference>
<dbReference type="Gene3D" id="1.25.40.10">
    <property type="entry name" value="Tetratricopeptide repeat domain"/>
    <property type="match status" value="1"/>
</dbReference>
<dbReference type="SUPFAM" id="SSF55781">
    <property type="entry name" value="GAF domain-like"/>
    <property type="match status" value="1"/>
</dbReference>
<dbReference type="PANTHER" id="PTHR43065">
    <property type="entry name" value="SENSOR HISTIDINE KINASE"/>
    <property type="match status" value="1"/>
</dbReference>
<dbReference type="SMART" id="SM00388">
    <property type="entry name" value="HisKA"/>
    <property type="match status" value="1"/>
</dbReference>
<evidence type="ECO:0000256" key="3">
    <source>
        <dbReference type="ARBA" id="ARBA00022553"/>
    </source>
</evidence>
<dbReference type="SMART" id="SM00065">
    <property type="entry name" value="GAF"/>
    <property type="match status" value="1"/>
</dbReference>
<dbReference type="PANTHER" id="PTHR43065:SF50">
    <property type="entry name" value="HISTIDINE KINASE"/>
    <property type="match status" value="1"/>
</dbReference>
<dbReference type="AlphaFoldDB" id="A0A4R6MW40"/>
<evidence type="ECO:0000313" key="6">
    <source>
        <dbReference type="Proteomes" id="UP000295357"/>
    </source>
</evidence>
<accession>A0A4R6MW40</accession>
<feature type="domain" description="Histidine kinase" evidence="4">
    <location>
        <begin position="614"/>
        <end position="856"/>
    </location>
</feature>
<evidence type="ECO:0000256" key="2">
    <source>
        <dbReference type="ARBA" id="ARBA00012438"/>
    </source>
</evidence>
<dbReference type="InterPro" id="IPR004358">
    <property type="entry name" value="Sig_transdc_His_kin-like_C"/>
</dbReference>
<dbReference type="Pfam" id="PF02518">
    <property type="entry name" value="HATPase_c"/>
    <property type="match status" value="1"/>
</dbReference>
<dbReference type="EMBL" id="SNXE01000009">
    <property type="protein sequence ID" value="TDP06388.1"/>
    <property type="molecule type" value="Genomic_DNA"/>
</dbReference>
<dbReference type="InterPro" id="IPR005467">
    <property type="entry name" value="His_kinase_dom"/>
</dbReference>
<dbReference type="EC" id="2.7.13.3" evidence="2"/>
<dbReference type="InterPro" id="IPR029016">
    <property type="entry name" value="GAF-like_dom_sf"/>
</dbReference>
<protein>
    <recommendedName>
        <fullName evidence="2">histidine kinase</fullName>
        <ecNumber evidence="2">2.7.13.3</ecNumber>
    </recommendedName>
</protein>
<dbReference type="CDD" id="cd00082">
    <property type="entry name" value="HisKA"/>
    <property type="match status" value="1"/>
</dbReference>
<comment type="caution">
    <text evidence="5">The sequence shown here is derived from an EMBL/GenBank/DDBJ whole genome shotgun (WGS) entry which is preliminary data.</text>
</comment>
<comment type="catalytic activity">
    <reaction evidence="1">
        <text>ATP + protein L-histidine = ADP + protein N-phospho-L-histidine.</text>
        <dbReference type="EC" id="2.7.13.3"/>
    </reaction>
</comment>
<dbReference type="Proteomes" id="UP000295357">
    <property type="component" value="Unassembled WGS sequence"/>
</dbReference>
<proteinExistence type="predicted"/>